<keyword evidence="3" id="KW-1185">Reference proteome</keyword>
<feature type="transmembrane region" description="Helical" evidence="1">
    <location>
        <begin position="36"/>
        <end position="55"/>
    </location>
</feature>
<evidence type="ECO:0000313" key="2">
    <source>
        <dbReference type="EMBL" id="GAT17867.1"/>
    </source>
</evidence>
<comment type="caution">
    <text evidence="2">The sequence shown here is derived from an EMBL/GenBank/DDBJ whole genome shotgun (WGS) entry which is preliminary data.</text>
</comment>
<protein>
    <submittedName>
        <fullName evidence="2">Uncharacterized protein</fullName>
    </submittedName>
</protein>
<dbReference type="Proteomes" id="UP000198402">
    <property type="component" value="Unassembled WGS sequence"/>
</dbReference>
<dbReference type="STRING" id="1302250.GCA_001313225_00177"/>
<evidence type="ECO:0000313" key="3">
    <source>
        <dbReference type="Proteomes" id="UP000198402"/>
    </source>
</evidence>
<sequence length="116" mass="12802">MARKPLKFTTAFGVTVMVLGVLLEFGAFFYHAGSMVSAETVFTGAIMLTIGHAFFGIENLFLSLLLTLFSSIGIGYFVLVQTSSWLWTVIAAIAFFAFIVALFGFRSSIREKHGMW</sequence>
<organism evidence="2 3">
    <name type="scientific">Secundilactobacillus silagei JCM 19001</name>
    <dbReference type="NCBI Taxonomy" id="1302250"/>
    <lineage>
        <taxon>Bacteria</taxon>
        <taxon>Bacillati</taxon>
        <taxon>Bacillota</taxon>
        <taxon>Bacilli</taxon>
        <taxon>Lactobacillales</taxon>
        <taxon>Lactobacillaceae</taxon>
        <taxon>Secundilactobacillus</taxon>
    </lineage>
</organism>
<keyword evidence="1" id="KW-0812">Transmembrane</keyword>
<name>A0A1Z5H3K1_9LACO</name>
<dbReference type="AlphaFoldDB" id="A0A1Z5H3K1"/>
<dbReference type="OrthoDB" id="2296781at2"/>
<proteinExistence type="predicted"/>
<dbReference type="RefSeq" id="WP_089136006.1">
    <property type="nucleotide sequence ID" value="NZ_BCMG01000001.1"/>
</dbReference>
<reference evidence="2 3" key="1">
    <citation type="submission" date="2015-11" db="EMBL/GenBank/DDBJ databases">
        <title>Draft genome sequences of new species of the genus Lactobacillus isolated from orchardgrass silage.</title>
        <authorList>
            <person name="Tohno M."/>
            <person name="Tanizawa Y."/>
            <person name="Arita M."/>
        </authorList>
    </citation>
    <scope>NUCLEOTIDE SEQUENCE [LARGE SCALE GENOMIC DNA]</scope>
    <source>
        <strain evidence="2 3">IWT126</strain>
    </source>
</reference>
<feature type="transmembrane region" description="Helical" evidence="1">
    <location>
        <begin position="12"/>
        <end position="30"/>
    </location>
</feature>
<dbReference type="EMBL" id="BCMG01000001">
    <property type="protein sequence ID" value="GAT17867.1"/>
    <property type="molecule type" value="Genomic_DNA"/>
</dbReference>
<evidence type="ECO:0000256" key="1">
    <source>
        <dbReference type="SAM" id="Phobius"/>
    </source>
</evidence>
<gene>
    <name evidence="2" type="ORF">IWT126_00124</name>
</gene>
<keyword evidence="1" id="KW-0472">Membrane</keyword>
<feature type="transmembrane region" description="Helical" evidence="1">
    <location>
        <begin position="85"/>
        <end position="105"/>
    </location>
</feature>
<feature type="transmembrane region" description="Helical" evidence="1">
    <location>
        <begin position="60"/>
        <end position="79"/>
    </location>
</feature>
<keyword evidence="1" id="KW-1133">Transmembrane helix</keyword>
<accession>A0A1Z5H3K1</accession>